<evidence type="ECO:0000313" key="6">
    <source>
        <dbReference type="EMBL" id="OAD20761.1"/>
    </source>
</evidence>
<evidence type="ECO:0000256" key="1">
    <source>
        <dbReference type="ARBA" id="ARBA00004141"/>
    </source>
</evidence>
<organism evidence="6 7">
    <name type="scientific">Candidatus Thiomargarita nelsonii</name>
    <dbReference type="NCBI Taxonomy" id="1003181"/>
    <lineage>
        <taxon>Bacteria</taxon>
        <taxon>Pseudomonadati</taxon>
        <taxon>Pseudomonadota</taxon>
        <taxon>Gammaproteobacteria</taxon>
        <taxon>Thiotrichales</taxon>
        <taxon>Thiotrichaceae</taxon>
        <taxon>Thiomargarita</taxon>
    </lineage>
</organism>
<proteinExistence type="predicted"/>
<keyword evidence="2 5" id="KW-0812">Transmembrane</keyword>
<feature type="transmembrane region" description="Helical" evidence="5">
    <location>
        <begin position="66"/>
        <end position="87"/>
    </location>
</feature>
<name>A0A176RY94_9GAMM</name>
<feature type="transmembrane region" description="Helical" evidence="5">
    <location>
        <begin position="40"/>
        <end position="60"/>
    </location>
</feature>
<dbReference type="PATRIC" id="fig|1003181.4.peg.4679"/>
<keyword evidence="4 5" id="KW-0472">Membrane</keyword>
<evidence type="ECO:0000256" key="5">
    <source>
        <dbReference type="SAM" id="Phobius"/>
    </source>
</evidence>
<evidence type="ECO:0000256" key="3">
    <source>
        <dbReference type="ARBA" id="ARBA00022989"/>
    </source>
</evidence>
<dbReference type="Pfam" id="PF02535">
    <property type="entry name" value="Zip"/>
    <property type="match status" value="1"/>
</dbReference>
<dbReference type="InterPro" id="IPR003689">
    <property type="entry name" value="ZIP"/>
</dbReference>
<accession>A0A176RY94</accession>
<comment type="caution">
    <text evidence="6">The sequence shown here is derived from an EMBL/GenBank/DDBJ whole genome shotgun (WGS) entry which is preliminary data.</text>
</comment>
<comment type="subcellular location">
    <subcellularLocation>
        <location evidence="1">Membrane</location>
        <topology evidence="1">Multi-pass membrane protein</topology>
    </subcellularLocation>
</comment>
<keyword evidence="7" id="KW-1185">Reference proteome</keyword>
<feature type="transmembrane region" description="Helical" evidence="5">
    <location>
        <begin position="186"/>
        <end position="203"/>
    </location>
</feature>
<evidence type="ECO:0000256" key="4">
    <source>
        <dbReference type="ARBA" id="ARBA00023136"/>
    </source>
</evidence>
<evidence type="ECO:0000256" key="2">
    <source>
        <dbReference type="ARBA" id="ARBA00022692"/>
    </source>
</evidence>
<gene>
    <name evidence="6" type="ORF">THIOM_003512</name>
</gene>
<evidence type="ECO:0000313" key="7">
    <source>
        <dbReference type="Proteomes" id="UP000076962"/>
    </source>
</evidence>
<dbReference type="GO" id="GO:0016020">
    <property type="term" value="C:membrane"/>
    <property type="evidence" value="ECO:0007669"/>
    <property type="project" value="UniProtKB-SubCell"/>
</dbReference>
<dbReference type="EMBL" id="LUTY01002130">
    <property type="protein sequence ID" value="OAD20761.1"/>
    <property type="molecule type" value="Genomic_DNA"/>
</dbReference>
<reference evidence="6 7" key="1">
    <citation type="submission" date="2016-05" db="EMBL/GenBank/DDBJ databases">
        <title>Single-cell genome of chain-forming Candidatus Thiomargarita nelsonii and comparison to other large sulfur-oxidizing bacteria.</title>
        <authorList>
            <person name="Winkel M."/>
            <person name="Salman V."/>
            <person name="Woyke T."/>
            <person name="Schulz-Vogt H."/>
            <person name="Richter M."/>
            <person name="Flood B."/>
            <person name="Bailey J."/>
            <person name="Amann R."/>
            <person name="Mussmann M."/>
        </authorList>
    </citation>
    <scope>NUCLEOTIDE SEQUENCE [LARGE SCALE GENOMIC DNA]</scope>
    <source>
        <strain evidence="6 7">THI036</strain>
    </source>
</reference>
<feature type="transmembrane region" description="Helical" evidence="5">
    <location>
        <begin position="157"/>
        <end position="180"/>
    </location>
</feature>
<sequence length="237" mass="25350">MMEMITQVILYSLVSGITIIIGGLLASADRFPDTILKEEILHGIIAFGGGVLIAAVAFVLVPKGMALFSIPALSLTFLFGAVVFLLLDRFLSQRGGKFAQLMAMLMDFIPEATALGAVFAHEPQLGLLLAIFIGLQNIPEGFNSYRDLIQSGYSRHHALLILTPLSLLGMIGAILGYLFLNDSPQVIAALMLFAGGGILYLTFQDIAPMSKLKNHWTPPLGAALGFTVGMIGQKMLG</sequence>
<keyword evidence="3 5" id="KW-1133">Transmembrane helix</keyword>
<feature type="transmembrane region" description="Helical" evidence="5">
    <location>
        <begin position="6"/>
        <end position="28"/>
    </location>
</feature>
<dbReference type="Proteomes" id="UP000076962">
    <property type="component" value="Unassembled WGS sequence"/>
</dbReference>
<dbReference type="AlphaFoldDB" id="A0A176RY94"/>
<protein>
    <submittedName>
        <fullName evidence="6">Divalent heavy-metal cations transporter</fullName>
    </submittedName>
</protein>
<dbReference type="GO" id="GO:0046873">
    <property type="term" value="F:metal ion transmembrane transporter activity"/>
    <property type="evidence" value="ECO:0007669"/>
    <property type="project" value="InterPro"/>
</dbReference>